<evidence type="ECO:0000313" key="1">
    <source>
        <dbReference type="EMBL" id="CAJ2660835.1"/>
    </source>
</evidence>
<accession>A0ACB0KX57</accession>
<dbReference type="Proteomes" id="UP001177021">
    <property type="component" value="Unassembled WGS sequence"/>
</dbReference>
<protein>
    <submittedName>
        <fullName evidence="1">Uncharacterized protein</fullName>
    </submittedName>
</protein>
<proteinExistence type="predicted"/>
<name>A0ACB0KX57_TRIPR</name>
<evidence type="ECO:0000313" key="2">
    <source>
        <dbReference type="Proteomes" id="UP001177021"/>
    </source>
</evidence>
<dbReference type="EMBL" id="CASHSV030000311">
    <property type="protein sequence ID" value="CAJ2660835.1"/>
    <property type="molecule type" value="Genomic_DNA"/>
</dbReference>
<sequence length="1123" mass="127789">MKRGYLPQQLDIQEQQLSIQEHSTNTALCFGLIPNKVVSRAFTIQGILIRIFHQERTSKGCSDSIMAGKSNFHANLPILDGKNWDTWVKQMNVIFIVQEVDEQVKTVLDPLPANATAEQRTTFREALKKDSKALFLIHQCVDAKVFEKIADFTTSKEAWDTLQKSYGGDAKVKKVKLQALKRQYELLEMKNDETIADYFTRVVTLTNQMKNCGSNLAEQETVEKVLRTLTSKFEHIVVTIEETKDLSEIKIEDLQSTLEAHEMKHGGRNHGKEDEQALFVKFKKYQDDKKKWQKKKEFKKGKESDEDKPESSKEERGGSVNSKKASKKHIQCFNCQEFGHFASECRGQKVLRQYNEEANVAQDDSTSEEDVNFMVTVTDEEESKTHITENDNGSDQDPLVGEEEGWYLDTCCSNHVTSNKKWLINYDSSKKSTIRFADSTTVKSEGIGDMSIKGKDGNQALITGVMYVPSVHTDVLNIGQLVEKGFTMTLGNNQMNVYNEESKLVLCATLSQSRTFQVKLESSNSHCPASEAIHDAAWLWHLRYGHLNFKGLSNLKNKDMVHGLPEIRVPKDMCRNCLVDKQARKSFADHIAVRARGKLDIVHSDVCGPFTESLGGNRYYVSFVDEFSRMMWVYPIKTKDEVLVVFQRFKAVVEKQAGRKIKVLRSDGGGEYTSHNFRKFCKEESISHEFTPHHNGVCESRNTTIMEMTRCMLKEKKLPKSFWGEAVTTACYVLNRSATKCLDKVPEAVWSGLTPSVKHLKVFGSLSYKHVPDSKRKKLDEKSEPVIFVGYHRTGAYRLYNPITKKTTISRDVSISEEEQWDWEVCSSTRCKLEQKGVALDPICPLCHDGEETQEHLFMHCQVIQRFWFLSPLGLHVPTDVNFFQWMEHWLSNSNFMATQLFSLSLWTIWKMRNDSVFNKKSPNCMSVVQNISVMAEEFNLACNLITNVVSKPIISSDVDNKWEPPPVGFVKINIDAGCFKNNYTCWGLIGRNHQGVVQVAATKRERMSCSPMLAEARGLRWCLQWIKDHNFQNVVVEMDAENVVNCFLGKINIVEIDLVVADCLDILFSLLNVSVLAVKRCKNMAAHSLVGVAMNLGSHLWFGNVPDPVSSIVLSELIVRNE</sequence>
<keyword evidence="2" id="KW-1185">Reference proteome</keyword>
<organism evidence="1 2">
    <name type="scientific">Trifolium pratense</name>
    <name type="common">Red clover</name>
    <dbReference type="NCBI Taxonomy" id="57577"/>
    <lineage>
        <taxon>Eukaryota</taxon>
        <taxon>Viridiplantae</taxon>
        <taxon>Streptophyta</taxon>
        <taxon>Embryophyta</taxon>
        <taxon>Tracheophyta</taxon>
        <taxon>Spermatophyta</taxon>
        <taxon>Magnoliopsida</taxon>
        <taxon>eudicotyledons</taxon>
        <taxon>Gunneridae</taxon>
        <taxon>Pentapetalae</taxon>
        <taxon>rosids</taxon>
        <taxon>fabids</taxon>
        <taxon>Fabales</taxon>
        <taxon>Fabaceae</taxon>
        <taxon>Papilionoideae</taxon>
        <taxon>50 kb inversion clade</taxon>
        <taxon>NPAAA clade</taxon>
        <taxon>Hologalegina</taxon>
        <taxon>IRL clade</taxon>
        <taxon>Trifolieae</taxon>
        <taxon>Trifolium</taxon>
    </lineage>
</organism>
<reference evidence="1" key="1">
    <citation type="submission" date="2023-10" db="EMBL/GenBank/DDBJ databases">
        <authorList>
            <person name="Rodriguez Cubillos JULIANA M."/>
            <person name="De Vega J."/>
        </authorList>
    </citation>
    <scope>NUCLEOTIDE SEQUENCE</scope>
</reference>
<gene>
    <name evidence="1" type="ORF">MILVUS5_LOCUS26693</name>
</gene>
<comment type="caution">
    <text evidence="1">The sequence shown here is derived from an EMBL/GenBank/DDBJ whole genome shotgun (WGS) entry which is preliminary data.</text>
</comment>